<dbReference type="KEGG" id="pmac:106718561"/>
<dbReference type="SUPFAM" id="SSF57903">
    <property type="entry name" value="FYVE/PHD zinc finger"/>
    <property type="match status" value="1"/>
</dbReference>
<keyword evidence="2" id="KW-0863">Zinc-finger</keyword>
<dbReference type="InterPro" id="IPR011011">
    <property type="entry name" value="Znf_FYVE_PHD"/>
</dbReference>
<reference evidence="7 8" key="1">
    <citation type="journal article" date="2015" name="Nat. Commun.">
        <title>Outbred genome sequencing and CRISPR/Cas9 gene editing in butterflies.</title>
        <authorList>
            <person name="Li X."/>
            <person name="Fan D."/>
            <person name="Zhang W."/>
            <person name="Liu G."/>
            <person name="Zhang L."/>
            <person name="Zhao L."/>
            <person name="Fang X."/>
            <person name="Chen L."/>
            <person name="Dong Y."/>
            <person name="Chen Y."/>
            <person name="Ding Y."/>
            <person name="Zhao R."/>
            <person name="Feng M."/>
            <person name="Zhu Y."/>
            <person name="Feng Y."/>
            <person name="Jiang X."/>
            <person name="Zhu D."/>
            <person name="Xiang H."/>
            <person name="Feng X."/>
            <person name="Li S."/>
            <person name="Wang J."/>
            <person name="Zhang G."/>
            <person name="Kronforst M.R."/>
            <person name="Wang W."/>
        </authorList>
    </citation>
    <scope>NUCLEOTIDE SEQUENCE [LARGE SCALE GENOMIC DNA]</scope>
    <source>
        <strain evidence="7">Ya'a_city_454_Pm</strain>
        <tissue evidence="7">Whole body</tissue>
    </source>
</reference>
<dbReference type="KEGG" id="pmac:106719258"/>
<keyword evidence="3" id="KW-0862">Zinc</keyword>
<dbReference type="InterPro" id="IPR001965">
    <property type="entry name" value="Znf_PHD"/>
</dbReference>
<dbReference type="SMART" id="SM00249">
    <property type="entry name" value="PHD"/>
    <property type="match status" value="1"/>
</dbReference>
<evidence type="ECO:0000256" key="3">
    <source>
        <dbReference type="ARBA" id="ARBA00022833"/>
    </source>
</evidence>
<dbReference type="InterPro" id="IPR057251">
    <property type="entry name" value="FP_C"/>
</dbReference>
<dbReference type="Gene3D" id="3.30.40.10">
    <property type="entry name" value="Zinc/RING finger domain, C3HC4 (zinc finger)"/>
    <property type="match status" value="1"/>
</dbReference>
<evidence type="ECO:0000256" key="1">
    <source>
        <dbReference type="ARBA" id="ARBA00022723"/>
    </source>
</evidence>
<keyword evidence="8" id="KW-1185">Reference proteome</keyword>
<dbReference type="InterPro" id="IPR013083">
    <property type="entry name" value="Znf_RING/FYVE/PHD"/>
</dbReference>
<dbReference type="OrthoDB" id="7490514at2759"/>
<dbReference type="AlphaFoldDB" id="A0A194QNP5"/>
<feature type="region of interest" description="Disordered" evidence="5">
    <location>
        <begin position="48"/>
        <end position="75"/>
    </location>
</feature>
<protein>
    <recommendedName>
        <fullName evidence="6">Zinc finger PHD-type domain-containing protein</fullName>
    </recommendedName>
</protein>
<feature type="coiled-coil region" evidence="4">
    <location>
        <begin position="80"/>
        <end position="107"/>
    </location>
</feature>
<dbReference type="Pfam" id="PF25298">
    <property type="entry name" value="Baculo_FP_2nd"/>
    <property type="match status" value="1"/>
</dbReference>
<evidence type="ECO:0000313" key="7">
    <source>
        <dbReference type="EMBL" id="KPJ07137.1"/>
    </source>
</evidence>
<evidence type="ECO:0000256" key="4">
    <source>
        <dbReference type="SAM" id="Coils"/>
    </source>
</evidence>
<evidence type="ECO:0000256" key="2">
    <source>
        <dbReference type="ARBA" id="ARBA00022771"/>
    </source>
</evidence>
<accession>A0A194QNP5</accession>
<dbReference type="GO" id="GO:0008270">
    <property type="term" value="F:zinc ion binding"/>
    <property type="evidence" value="ECO:0007669"/>
    <property type="project" value="UniProtKB-KW"/>
</dbReference>
<dbReference type="Gene3D" id="1.20.5.340">
    <property type="match status" value="1"/>
</dbReference>
<feature type="domain" description="Zinc finger PHD-type" evidence="6">
    <location>
        <begin position="3"/>
        <end position="48"/>
    </location>
</feature>
<keyword evidence="1" id="KW-0479">Metal-binding</keyword>
<evidence type="ECO:0000259" key="6">
    <source>
        <dbReference type="SMART" id="SM00249"/>
    </source>
</evidence>
<feature type="compositionally biased region" description="Polar residues" evidence="5">
    <location>
        <begin position="54"/>
        <end position="63"/>
    </location>
</feature>
<keyword evidence="4" id="KW-0175">Coiled coil</keyword>
<evidence type="ECO:0000313" key="8">
    <source>
        <dbReference type="Proteomes" id="UP000053240"/>
    </source>
</evidence>
<dbReference type="InParanoid" id="A0A194QNP5"/>
<name>A0A194QNP5_PAPMA</name>
<evidence type="ECO:0000256" key="5">
    <source>
        <dbReference type="SAM" id="MobiDB-lite"/>
    </source>
</evidence>
<proteinExistence type="predicted"/>
<dbReference type="Proteomes" id="UP000053240">
    <property type="component" value="Unassembled WGS sequence"/>
</dbReference>
<gene>
    <name evidence="7" type="ORF">RR48_07984</name>
</gene>
<organism evidence="7 8">
    <name type="scientific">Papilio machaon</name>
    <name type="common">Old World swallowtail butterfly</name>
    <dbReference type="NCBI Taxonomy" id="76193"/>
    <lineage>
        <taxon>Eukaryota</taxon>
        <taxon>Metazoa</taxon>
        <taxon>Ecdysozoa</taxon>
        <taxon>Arthropoda</taxon>
        <taxon>Hexapoda</taxon>
        <taxon>Insecta</taxon>
        <taxon>Pterygota</taxon>
        <taxon>Neoptera</taxon>
        <taxon>Endopterygota</taxon>
        <taxon>Lepidoptera</taxon>
        <taxon>Glossata</taxon>
        <taxon>Ditrysia</taxon>
        <taxon>Papilionoidea</taxon>
        <taxon>Papilionidae</taxon>
        <taxon>Papilioninae</taxon>
        <taxon>Papilio</taxon>
    </lineage>
</organism>
<dbReference type="EMBL" id="KQ461191">
    <property type="protein sequence ID" value="KPJ07137.1"/>
    <property type="molecule type" value="Genomic_DNA"/>
</dbReference>
<sequence>MPKCRSCGKYAANADCIRCSKCSNAYHRACSAVPVGRSPIGFTCQGCKAKPADNVSSESSSPGDDTMAPGKGEPDHTRMLYELIQEVKGLRSDLKDTRSEIQQFKADLQACCSRITLVEQRVIEVEKKIDTKSSDNVHLENMIADLKVQLDERDQELLLNDVEIAGLPEERSENALHLASVVAVKLGLTLEERDIVHAERRGAVRRNRSDGEGAPQQPRPLVVRLARRAQRDAMLRAARVRRGLSTSDMNLPGASRKVYVNERLTRNNRQLFGKAREAASRVQWKYVWTKGGLVFTRKDDGKAVERIRTEQDINKIFI</sequence>